<sequence>MAILKTREMQAHLFTAHRKLCCTDVGVGTSAVRDLAWRRERTRCDITWITCWTSSFTRFFRTRPHM</sequence>
<name>A0A9N7YU20_PLEPL</name>
<gene>
    <name evidence="1" type="ORF">PLEPLA_LOCUS25216</name>
</gene>
<organism evidence="1 2">
    <name type="scientific">Pleuronectes platessa</name>
    <name type="common">European plaice</name>
    <dbReference type="NCBI Taxonomy" id="8262"/>
    <lineage>
        <taxon>Eukaryota</taxon>
        <taxon>Metazoa</taxon>
        <taxon>Chordata</taxon>
        <taxon>Craniata</taxon>
        <taxon>Vertebrata</taxon>
        <taxon>Euteleostomi</taxon>
        <taxon>Actinopterygii</taxon>
        <taxon>Neopterygii</taxon>
        <taxon>Teleostei</taxon>
        <taxon>Neoteleostei</taxon>
        <taxon>Acanthomorphata</taxon>
        <taxon>Carangaria</taxon>
        <taxon>Pleuronectiformes</taxon>
        <taxon>Pleuronectoidei</taxon>
        <taxon>Pleuronectidae</taxon>
        <taxon>Pleuronectes</taxon>
    </lineage>
</organism>
<reference evidence="1" key="1">
    <citation type="submission" date="2020-03" db="EMBL/GenBank/DDBJ databases">
        <authorList>
            <person name="Weist P."/>
        </authorList>
    </citation>
    <scope>NUCLEOTIDE SEQUENCE</scope>
</reference>
<comment type="caution">
    <text evidence="1">The sequence shown here is derived from an EMBL/GenBank/DDBJ whole genome shotgun (WGS) entry which is preliminary data.</text>
</comment>
<protein>
    <submittedName>
        <fullName evidence="1">Uncharacterized protein</fullName>
    </submittedName>
</protein>
<keyword evidence="2" id="KW-1185">Reference proteome</keyword>
<accession>A0A9N7YU20</accession>
<evidence type="ECO:0000313" key="1">
    <source>
        <dbReference type="EMBL" id="CAB1437189.1"/>
    </source>
</evidence>
<dbReference type="AlphaFoldDB" id="A0A9N7YU20"/>
<evidence type="ECO:0000313" key="2">
    <source>
        <dbReference type="Proteomes" id="UP001153269"/>
    </source>
</evidence>
<proteinExistence type="predicted"/>
<dbReference type="EMBL" id="CADEAL010001999">
    <property type="protein sequence ID" value="CAB1437189.1"/>
    <property type="molecule type" value="Genomic_DNA"/>
</dbReference>
<dbReference type="Proteomes" id="UP001153269">
    <property type="component" value="Unassembled WGS sequence"/>
</dbReference>